<dbReference type="PANTHER" id="PTHR45722">
    <property type="entry name" value="60S RIBOSOMAL PROTEIN L35"/>
    <property type="match status" value="1"/>
</dbReference>
<evidence type="ECO:0000313" key="5">
    <source>
        <dbReference type="EMBL" id="PVZ98681.1"/>
    </source>
</evidence>
<dbReference type="EMBL" id="MBFU01000521">
    <property type="protein sequence ID" value="PVZ98681.1"/>
    <property type="molecule type" value="Genomic_DNA"/>
</dbReference>
<keyword evidence="3" id="KW-0687">Ribonucleoprotein</keyword>
<dbReference type="SUPFAM" id="SSF46561">
    <property type="entry name" value="Ribosomal protein L29 (L29p)"/>
    <property type="match status" value="1"/>
</dbReference>
<dbReference type="GO" id="GO:0003729">
    <property type="term" value="F:mRNA binding"/>
    <property type="evidence" value="ECO:0007669"/>
    <property type="project" value="TreeGrafter"/>
</dbReference>
<dbReference type="AlphaFoldDB" id="A0A2U1J0U6"/>
<reference evidence="5 6" key="1">
    <citation type="journal article" date="2018" name="MBio">
        <title>Comparative Genomics Reveals the Core Gene Toolbox for the Fungus-Insect Symbiosis.</title>
        <authorList>
            <person name="Wang Y."/>
            <person name="Stata M."/>
            <person name="Wang W."/>
            <person name="Stajich J.E."/>
            <person name="White M.M."/>
            <person name="Moncalvo J.M."/>
        </authorList>
    </citation>
    <scope>NUCLEOTIDE SEQUENCE [LARGE SCALE GENOMIC DNA]</scope>
    <source>
        <strain evidence="5 6">AUS-126-30</strain>
    </source>
</reference>
<dbReference type="Gene3D" id="1.10.287.310">
    <property type="match status" value="1"/>
</dbReference>
<gene>
    <name evidence="5" type="ORF">BB558_005318</name>
</gene>
<evidence type="ECO:0000313" key="6">
    <source>
        <dbReference type="Proteomes" id="UP000245591"/>
    </source>
</evidence>
<keyword evidence="2" id="KW-0689">Ribosomal protein</keyword>
<dbReference type="InterPro" id="IPR045059">
    <property type="entry name" value="Ribosomal_uL29_euk"/>
</dbReference>
<comment type="similarity">
    <text evidence="1">Belongs to the universal ribosomal protein uL29 family.</text>
</comment>
<dbReference type="NCBIfam" id="TIGR00012">
    <property type="entry name" value="L29"/>
    <property type="match status" value="1"/>
</dbReference>
<name>A0A2U1J0U6_SMIAN</name>
<feature type="compositionally biased region" description="Basic residues" evidence="4">
    <location>
        <begin position="102"/>
        <end position="111"/>
    </location>
</feature>
<protein>
    <recommendedName>
        <fullName evidence="7">Ribosomal protein L29</fullName>
    </recommendedName>
</protein>
<dbReference type="GO" id="GO:0006412">
    <property type="term" value="P:translation"/>
    <property type="evidence" value="ECO:0007669"/>
    <property type="project" value="InterPro"/>
</dbReference>
<dbReference type="InterPro" id="IPR001854">
    <property type="entry name" value="Ribosomal_uL29"/>
</dbReference>
<proteinExistence type="inferred from homology"/>
<dbReference type="GO" id="GO:0022625">
    <property type="term" value="C:cytosolic large ribosomal subunit"/>
    <property type="evidence" value="ECO:0007669"/>
    <property type="project" value="InterPro"/>
</dbReference>
<evidence type="ECO:0000256" key="4">
    <source>
        <dbReference type="SAM" id="MobiDB-lite"/>
    </source>
</evidence>
<dbReference type="Pfam" id="PF00831">
    <property type="entry name" value="Ribosomal_L29"/>
    <property type="match status" value="1"/>
</dbReference>
<feature type="region of interest" description="Disordered" evidence="4">
    <location>
        <begin position="99"/>
        <end position="122"/>
    </location>
</feature>
<evidence type="ECO:0000256" key="1">
    <source>
        <dbReference type="ARBA" id="ARBA00009254"/>
    </source>
</evidence>
<dbReference type="GO" id="GO:0000463">
    <property type="term" value="P:maturation of LSU-rRNA from tricistronic rRNA transcript (SSU-rRNA, 5.8S rRNA, LSU-rRNA)"/>
    <property type="evidence" value="ECO:0007669"/>
    <property type="project" value="InterPro"/>
</dbReference>
<dbReference type="InterPro" id="IPR036049">
    <property type="entry name" value="Ribosomal_uL29_sf"/>
</dbReference>
<dbReference type="HAMAP" id="MF_00374">
    <property type="entry name" value="Ribosomal_uL29"/>
    <property type="match status" value="1"/>
</dbReference>
<feature type="compositionally biased region" description="Polar residues" evidence="4">
    <location>
        <begin position="112"/>
        <end position="122"/>
    </location>
</feature>
<dbReference type="Proteomes" id="UP000245591">
    <property type="component" value="Unassembled WGS sequence"/>
</dbReference>
<keyword evidence="6" id="KW-1185">Reference proteome</keyword>
<organism evidence="5 6">
    <name type="scientific">Smittium angustum</name>
    <dbReference type="NCBI Taxonomy" id="133377"/>
    <lineage>
        <taxon>Eukaryota</taxon>
        <taxon>Fungi</taxon>
        <taxon>Fungi incertae sedis</taxon>
        <taxon>Zoopagomycota</taxon>
        <taxon>Kickxellomycotina</taxon>
        <taxon>Harpellomycetes</taxon>
        <taxon>Harpellales</taxon>
        <taxon>Legeriomycetaceae</taxon>
        <taxon>Smittium</taxon>
    </lineage>
</organism>
<comment type="caution">
    <text evidence="5">The sequence shown here is derived from an EMBL/GenBank/DDBJ whole genome shotgun (WGS) entry which is preliminary data.</text>
</comment>
<dbReference type="Gene3D" id="6.10.250.3450">
    <property type="match status" value="1"/>
</dbReference>
<dbReference type="GO" id="GO:0003735">
    <property type="term" value="F:structural constituent of ribosome"/>
    <property type="evidence" value="ECO:0007669"/>
    <property type="project" value="InterPro"/>
</dbReference>
<sequence length="122" mass="13991">MVKVKVSALREKSRAELLQTVTQMKKDLVSLKVQQVAGSASASGYKVREMRKDVARVLTVITQQDRKKALEASKGKRTPLDLRNKKTRAIRRALKRSERTKVTLRKQKKNTHFSQRQYAVKA</sequence>
<accession>A0A2U1J0U6</accession>
<evidence type="ECO:0000256" key="2">
    <source>
        <dbReference type="ARBA" id="ARBA00022980"/>
    </source>
</evidence>
<evidence type="ECO:0008006" key="7">
    <source>
        <dbReference type="Google" id="ProtNLM"/>
    </source>
</evidence>
<dbReference type="FunFam" id="6.10.250.3450:FF:000001">
    <property type="entry name" value="60S ribosomal protein L35"/>
    <property type="match status" value="1"/>
</dbReference>
<dbReference type="PANTHER" id="PTHR45722:SF2">
    <property type="entry name" value="LARGE RIBOSOMAL SUBUNIT PROTEIN UL29-RELATED"/>
    <property type="match status" value="1"/>
</dbReference>
<evidence type="ECO:0000256" key="3">
    <source>
        <dbReference type="ARBA" id="ARBA00023274"/>
    </source>
</evidence>